<organism evidence="1 2">
    <name type="scientific">Nocardioides thalensis</name>
    <dbReference type="NCBI Taxonomy" id="1914755"/>
    <lineage>
        <taxon>Bacteria</taxon>
        <taxon>Bacillati</taxon>
        <taxon>Actinomycetota</taxon>
        <taxon>Actinomycetes</taxon>
        <taxon>Propionibacteriales</taxon>
        <taxon>Nocardioidaceae</taxon>
        <taxon>Nocardioides</taxon>
    </lineage>
</organism>
<keyword evidence="2" id="KW-1185">Reference proteome</keyword>
<sequence length="55" mass="6094">MGDTIVSGLVLKWHSDRTQALVTYELDGRVATEWIAAARLRPDPAADTDEQPTVR</sequence>
<name>A0A853C422_9ACTN</name>
<protein>
    <submittedName>
        <fullName evidence="1">Uncharacterized protein</fullName>
    </submittedName>
</protein>
<dbReference type="RefSeq" id="WP_179668839.1">
    <property type="nucleotide sequence ID" value="NZ_JACCFP010000001.1"/>
</dbReference>
<dbReference type="AlphaFoldDB" id="A0A853C422"/>
<dbReference type="Proteomes" id="UP000530424">
    <property type="component" value="Unassembled WGS sequence"/>
</dbReference>
<gene>
    <name evidence="1" type="ORF">HNR19_003173</name>
</gene>
<accession>A0A853C422</accession>
<reference evidence="1 2" key="1">
    <citation type="submission" date="2020-07" db="EMBL/GenBank/DDBJ databases">
        <title>Sequencing the genomes of 1000 actinobacteria strains.</title>
        <authorList>
            <person name="Klenk H.-P."/>
        </authorList>
    </citation>
    <scope>NUCLEOTIDE SEQUENCE [LARGE SCALE GENOMIC DNA]</scope>
    <source>
        <strain evidence="1 2">DSM 103833</strain>
    </source>
</reference>
<evidence type="ECO:0000313" key="2">
    <source>
        <dbReference type="Proteomes" id="UP000530424"/>
    </source>
</evidence>
<proteinExistence type="predicted"/>
<evidence type="ECO:0000313" key="1">
    <source>
        <dbReference type="EMBL" id="NYJ02475.1"/>
    </source>
</evidence>
<dbReference type="EMBL" id="JACCFP010000001">
    <property type="protein sequence ID" value="NYJ02475.1"/>
    <property type="molecule type" value="Genomic_DNA"/>
</dbReference>
<comment type="caution">
    <text evidence="1">The sequence shown here is derived from an EMBL/GenBank/DDBJ whole genome shotgun (WGS) entry which is preliminary data.</text>
</comment>